<evidence type="ECO:0000256" key="2">
    <source>
        <dbReference type="ARBA" id="ARBA00022833"/>
    </source>
</evidence>
<accession>A0A7D9EM48</accession>
<sequence length="1822" mass="199985">MVSLLHNSTSKGPPLSSTSALLSQVTSLLPASSTDQNDAVSNKRKMWSEVNRRKTFNNWPHKDYKWAVPDTMAQAGFYHQSDRRTYPNSVDRAVCFTCNVGLVCWEPTDEPWSEHERHSPKCPFVRGECTENVPLSVTIATSPAQFHNEEKQKISCVSSPTSVPLMATSTAEGQIVVWDIRDELQVRTRLRLKLDDKILSNDIGELDDLLTADVMSDVIEESTKETLEVEPENGGLGSSGKASGASTSKPDKSTTTKDDMSEPQKSNCEESTGVPITLTSVGILRNNQERDNEAETPVFQTVLPEAMVITCVDTSLDISQPARPHLLVCEIPADKNRSGTPSKLPKSDGNKGKSKSVSYSTQLSFESEDEYYDPLFSVPSVFQSINSPLKDVGFSKSGAEKVDETKVVKDAKVVQCLGIDEIGSDNLKVSQVIPYEDGGHILFVLTRRKENCDQEACTDSHCPSKDNTSKTESISASLGNCDNSDDNASSSALPTSSGGSDSAPSTKEPTAGTTNGAPFDAEEDTDNKESYTDLNNSSSSVRPDSELSNEKTNGDKNTKNPVETEVEVATRNFAGNSECVTEELKSSDNTKYPKETSDPAGSGASVGAGAMSNVDLLKCTENNSSEDDRSDNIKYQGTSTESILSSESPSQSDTEPIKSQAIISSALHLLNSEHSIDENISSSVPKYSPTENTISPVFERNYSVCLLLYKTKKDKGRTLLEDKPCKTLFTTSTEDSLHDMFLLPDDAEDSFMPTSVEVNDVKKVYLAGISADGSLAVLDGLTLETVTRFSPDNSEPGQHIQRAIFCSGLGSFCMCTEGGRLHFLHLVKKSKLAEELASASASQASGVEKQASEPTSSIPLEDLSLKTLKSLVEMTTFENLVPRYTAIVPIFWSEIQQEQQQRRHPQHLLQNSQGDASCHTRTWRLQKKGLVGGDQLFKLMLPRPSYVGHVDITFTINKSAASKNNLQVILLKPRNSSLRPKPAQAFTLSGAQPTNDDVICGPIDLTRNLMPYGDKGHVVLTSASLLKTKVRSLHVVFKSEVKTSGKGEESSGGRNGFSDLEEISITVRSLNAHFNPDVFGVLLDTRSFCPRLMDIVCEEPNSEVSGQEREDLQWFALELLCWIAGISVHQPVSKESLASEVVERLPMFIESCLLSSSRSIAHKCSRLVVLCISQLSSSDQGSEAKSGVLKAFLELLPSTLSSESSGGIYWFFTLLTGMLTADDVDGAGRSCMELLMNIAQRLDSKLTYHDRVLRTSFSLYGTPLDPTIFDVSMETMGLFATSKLSDDLLNPKNIGKHSQEVDEIDLMDYIIAKNSSRTLGTSSKMEQLLSSMYGILEVEPLDFSCSSMSDGCKIDYCQGSGPQGGGSNGIGSLYYPSTSVDIPAPMSALQDHVQQLKEHEKLLSKLQKQKQQLEEQHQELEELGGMLFSPMNAAQKHSLYEEAWAKDMSSPHQYKFHAAFGGMKTVGLFGGKAPSQAASVKTNTSPVPQTRTSFQLPVPKLLTIEKLQTGARHFVVLDFGQSVRLTDIFIPTCLDLSSLVIDIWVDSEEKDLSRVAVSTDIGSKPLLLTDLLPPLTCRYLKISIFARHGTLRTKLILGEYFGYPVLSETGVTEAQPKENEDASREAYLNLMYDDVFCQYGIACSRLESVLNSTEPGALMSSANDKSRKDETTVKQAYEVCMSLQLRLNFLEQSIQRINRRQSGNQTFPRLSAGENVGTVIEHASYSKLKVISDWLVHVLVSLFGVEAPTDNSRMQWTQDITFETCQSLFTTFCVKGSSVSRARVGAVLLRTCGEQAWWGEFLAWVMERFFSLEQTLMFSQER</sequence>
<organism evidence="5 6">
    <name type="scientific">Paramuricea clavata</name>
    <name type="common">Red gorgonian</name>
    <name type="synonym">Violescent sea-whip</name>
    <dbReference type="NCBI Taxonomy" id="317549"/>
    <lineage>
        <taxon>Eukaryota</taxon>
        <taxon>Metazoa</taxon>
        <taxon>Cnidaria</taxon>
        <taxon>Anthozoa</taxon>
        <taxon>Octocorallia</taxon>
        <taxon>Malacalcyonacea</taxon>
        <taxon>Plexauridae</taxon>
        <taxon>Paramuricea</taxon>
    </lineage>
</organism>
<dbReference type="EMBL" id="CACRXK020007064">
    <property type="protein sequence ID" value="CAB4011196.1"/>
    <property type="molecule type" value="Genomic_DNA"/>
</dbReference>
<dbReference type="SMART" id="SM00238">
    <property type="entry name" value="BIR"/>
    <property type="match status" value="1"/>
</dbReference>
<feature type="compositionally biased region" description="Polar residues" evidence="4">
    <location>
        <begin position="503"/>
        <end position="516"/>
    </location>
</feature>
<comment type="caution">
    <text evidence="5">The sequence shown here is derived from an EMBL/GenBank/DDBJ whole genome shotgun (WGS) entry which is preliminary data.</text>
</comment>
<keyword evidence="2" id="KW-0862">Zinc</keyword>
<feature type="compositionally biased region" description="Low complexity" evidence="4">
    <location>
        <begin position="598"/>
        <end position="608"/>
    </location>
</feature>
<dbReference type="SUPFAM" id="SSF57924">
    <property type="entry name" value="Inhibitor of apoptosis (IAP) repeat"/>
    <property type="match status" value="1"/>
</dbReference>
<dbReference type="Proteomes" id="UP001152795">
    <property type="component" value="Unassembled WGS sequence"/>
</dbReference>
<dbReference type="InterPro" id="IPR001370">
    <property type="entry name" value="BIR_rpt"/>
</dbReference>
<dbReference type="InterPro" id="IPR051190">
    <property type="entry name" value="Baculoviral_IAP"/>
</dbReference>
<evidence type="ECO:0000256" key="3">
    <source>
        <dbReference type="SAM" id="Coils"/>
    </source>
</evidence>
<feature type="compositionally biased region" description="Polar residues" evidence="4">
    <location>
        <begin position="532"/>
        <end position="542"/>
    </location>
</feature>
<evidence type="ECO:0000256" key="1">
    <source>
        <dbReference type="ARBA" id="ARBA00022723"/>
    </source>
</evidence>
<feature type="compositionally biased region" description="Basic and acidic residues" evidence="4">
    <location>
        <begin position="582"/>
        <end position="597"/>
    </location>
</feature>
<name>A0A7D9EM48_PARCT</name>
<feature type="region of interest" description="Disordered" evidence="4">
    <location>
        <begin position="223"/>
        <end position="273"/>
    </location>
</feature>
<feature type="region of interest" description="Disordered" evidence="4">
    <location>
        <begin position="456"/>
        <end position="608"/>
    </location>
</feature>
<dbReference type="GO" id="GO:0046872">
    <property type="term" value="F:metal ion binding"/>
    <property type="evidence" value="ECO:0007669"/>
    <property type="project" value="UniProtKB-KW"/>
</dbReference>
<feature type="compositionally biased region" description="Basic and acidic residues" evidence="4">
    <location>
        <begin position="543"/>
        <end position="558"/>
    </location>
</feature>
<keyword evidence="1" id="KW-0479">Metal-binding</keyword>
<feature type="compositionally biased region" description="Polar residues" evidence="4">
    <location>
        <begin position="470"/>
        <end position="481"/>
    </location>
</feature>
<evidence type="ECO:0000256" key="4">
    <source>
        <dbReference type="SAM" id="MobiDB-lite"/>
    </source>
</evidence>
<feature type="compositionally biased region" description="Low complexity" evidence="4">
    <location>
        <begin position="239"/>
        <end position="248"/>
    </location>
</feature>
<gene>
    <name evidence="5" type="ORF">PACLA_8A020793</name>
</gene>
<feature type="compositionally biased region" description="Low complexity" evidence="4">
    <location>
        <begin position="486"/>
        <end position="502"/>
    </location>
</feature>
<dbReference type="Pfam" id="PF00653">
    <property type="entry name" value="BIR"/>
    <property type="match status" value="1"/>
</dbReference>
<dbReference type="OrthoDB" id="2196114at2759"/>
<dbReference type="PANTHER" id="PTHR46771:SF5">
    <property type="entry name" value="DETERIN"/>
    <property type="match status" value="1"/>
</dbReference>
<dbReference type="PANTHER" id="PTHR46771">
    <property type="entry name" value="DETERIN"/>
    <property type="match status" value="1"/>
</dbReference>
<keyword evidence="3" id="KW-0175">Coiled coil</keyword>
<reference evidence="5" key="1">
    <citation type="submission" date="2020-04" db="EMBL/GenBank/DDBJ databases">
        <authorList>
            <person name="Alioto T."/>
            <person name="Alioto T."/>
            <person name="Gomez Garrido J."/>
        </authorList>
    </citation>
    <scope>NUCLEOTIDE SEQUENCE</scope>
    <source>
        <strain evidence="5">A484AB</strain>
    </source>
</reference>
<feature type="coiled-coil region" evidence="3">
    <location>
        <begin position="1389"/>
        <end position="1426"/>
    </location>
</feature>
<evidence type="ECO:0000313" key="5">
    <source>
        <dbReference type="EMBL" id="CAB4011196.1"/>
    </source>
</evidence>
<feature type="compositionally biased region" description="Basic and acidic residues" evidence="4">
    <location>
        <begin position="249"/>
        <end position="262"/>
    </location>
</feature>
<feature type="region of interest" description="Disordered" evidence="4">
    <location>
        <begin position="333"/>
        <end position="356"/>
    </location>
</feature>
<evidence type="ECO:0000313" key="6">
    <source>
        <dbReference type="Proteomes" id="UP001152795"/>
    </source>
</evidence>
<keyword evidence="6" id="KW-1185">Reference proteome</keyword>
<dbReference type="CDD" id="cd00022">
    <property type="entry name" value="BIR"/>
    <property type="match status" value="1"/>
</dbReference>
<protein>
    <submittedName>
        <fullName evidence="5">Uncharacterized protein</fullName>
    </submittedName>
</protein>
<feature type="region of interest" description="Disordered" evidence="4">
    <location>
        <begin position="621"/>
        <end position="656"/>
    </location>
</feature>
<feature type="compositionally biased region" description="Low complexity" evidence="4">
    <location>
        <begin position="638"/>
        <end position="652"/>
    </location>
</feature>
<dbReference type="PROSITE" id="PS50143">
    <property type="entry name" value="BIR_REPEAT_2"/>
    <property type="match status" value="1"/>
</dbReference>
<proteinExistence type="predicted"/>
<dbReference type="Gene3D" id="1.10.1170.10">
    <property type="entry name" value="Inhibitor Of Apoptosis Protein (2mihbC-IAP-1), Chain A"/>
    <property type="match status" value="1"/>
</dbReference>